<name>A0AAD2CT86_9STRA</name>
<dbReference type="InterPro" id="IPR003582">
    <property type="entry name" value="ShKT_dom"/>
</dbReference>
<gene>
    <name evidence="4" type="ORF">CYCCA115_LOCUS9643</name>
</gene>
<feature type="domain" description="ShKT" evidence="3">
    <location>
        <begin position="125"/>
        <end position="159"/>
    </location>
</feature>
<proteinExistence type="predicted"/>
<comment type="caution">
    <text evidence="4">The sequence shown here is derived from an EMBL/GenBank/DDBJ whole genome shotgun (WGS) entry which is preliminary data.</text>
</comment>
<organism evidence="4 5">
    <name type="scientific">Cylindrotheca closterium</name>
    <dbReference type="NCBI Taxonomy" id="2856"/>
    <lineage>
        <taxon>Eukaryota</taxon>
        <taxon>Sar</taxon>
        <taxon>Stramenopiles</taxon>
        <taxon>Ochrophyta</taxon>
        <taxon>Bacillariophyta</taxon>
        <taxon>Bacillariophyceae</taxon>
        <taxon>Bacillariophycidae</taxon>
        <taxon>Bacillariales</taxon>
        <taxon>Bacillariaceae</taxon>
        <taxon>Cylindrotheca</taxon>
    </lineage>
</organism>
<keyword evidence="2" id="KW-0812">Transmembrane</keyword>
<evidence type="ECO:0000313" key="5">
    <source>
        <dbReference type="Proteomes" id="UP001295423"/>
    </source>
</evidence>
<keyword evidence="2" id="KW-1133">Transmembrane helix</keyword>
<dbReference type="SMART" id="SM00254">
    <property type="entry name" value="ShKT"/>
    <property type="match status" value="3"/>
</dbReference>
<keyword evidence="2" id="KW-0472">Membrane</keyword>
<accession>A0AAD2CT86</accession>
<evidence type="ECO:0000259" key="3">
    <source>
        <dbReference type="PROSITE" id="PS51670"/>
    </source>
</evidence>
<evidence type="ECO:0000256" key="2">
    <source>
        <dbReference type="SAM" id="Phobius"/>
    </source>
</evidence>
<evidence type="ECO:0000313" key="4">
    <source>
        <dbReference type="EMBL" id="CAJ1945499.1"/>
    </source>
</evidence>
<sequence>MNTINQSKEDMIPRKSWPWLFFLLSQNYILVITVSIVFASPVIGDGELYYDCQKNPLECTYGKRKYEASSSPSCSDRHPNCRIYALRGNCIRHFQWMETQCPQSCGICPTVEDALKVDQSTTPQCIDHHPQCPKWASEQECFINPPFINGLCPMSCIRCVNTTVLDRSKDNTIESSSKGDNGDLSNAQIQARIRYSQTDFGDWQTIPRDDLNLVPVIMEILFDMGEYAKELLEEEEERIRQVQEVESSAEIDKRRELIGHNGHPLLGPSTVCNNMRHDCATLVAQHGCHGPYLELMMQECSFACQFCHETDTYHQCRSSSSSSSSTTSSAGDKKVSLESTISSNSWNYHFWEHLSTKHGAVNLAPAPMRTTKFQSEWVLSLDYASVWKDDKAARRQRKELLKVAKSAFEDNEEASCTERTFQHTGRRRRKQGSIENENEGRIATCNGPMNPTSNIDGNIDAAKTSTSPSSLSSSCQELEQGIARLLGIGPEYLEPLEFLLFTSNNKARQVPMSDFDNHDQWRPSGHVLLTVLLVLQPAKKGGAIGFPDLDWLMVTDPAILIWPTAAQTPTQSSPPPPPTTKAEDPHHYQEMANMESELLPVIQGDLYAIKIRVRQYPYFYNPDCD</sequence>
<reference evidence="4" key="1">
    <citation type="submission" date="2023-08" db="EMBL/GenBank/DDBJ databases">
        <authorList>
            <person name="Audoor S."/>
            <person name="Bilcke G."/>
        </authorList>
    </citation>
    <scope>NUCLEOTIDE SEQUENCE</scope>
</reference>
<dbReference type="Gene3D" id="1.10.10.1940">
    <property type="match status" value="1"/>
</dbReference>
<feature type="compositionally biased region" description="Polar residues" evidence="1">
    <location>
        <begin position="447"/>
        <end position="456"/>
    </location>
</feature>
<feature type="region of interest" description="Disordered" evidence="1">
    <location>
        <begin position="416"/>
        <end position="472"/>
    </location>
</feature>
<dbReference type="EMBL" id="CAKOGP040001446">
    <property type="protein sequence ID" value="CAJ1945499.1"/>
    <property type="molecule type" value="Genomic_DNA"/>
</dbReference>
<keyword evidence="5" id="KW-1185">Reference proteome</keyword>
<feature type="transmembrane region" description="Helical" evidence="2">
    <location>
        <begin position="20"/>
        <end position="43"/>
    </location>
</feature>
<evidence type="ECO:0000256" key="1">
    <source>
        <dbReference type="SAM" id="MobiDB-lite"/>
    </source>
</evidence>
<dbReference type="PROSITE" id="PS51670">
    <property type="entry name" value="SHKT"/>
    <property type="match status" value="3"/>
</dbReference>
<dbReference type="Proteomes" id="UP001295423">
    <property type="component" value="Unassembled WGS sequence"/>
</dbReference>
<protein>
    <recommendedName>
        <fullName evidence="3">ShKT domain-containing protein</fullName>
    </recommendedName>
</protein>
<feature type="domain" description="ShKT" evidence="3">
    <location>
        <begin position="74"/>
        <end position="108"/>
    </location>
</feature>
<dbReference type="Pfam" id="PF01549">
    <property type="entry name" value="ShK"/>
    <property type="match status" value="3"/>
</dbReference>
<dbReference type="AlphaFoldDB" id="A0AAD2CT86"/>
<feature type="domain" description="ShKT" evidence="3">
    <location>
        <begin position="272"/>
        <end position="307"/>
    </location>
</feature>